<dbReference type="RefSeq" id="WP_103426982.1">
    <property type="nucleotide sequence ID" value="NZ_CP026309.1"/>
</dbReference>
<proteinExistence type="predicted"/>
<organism evidence="1 2">
    <name type="scientific">Salinigranum rubrum</name>
    <dbReference type="NCBI Taxonomy" id="755307"/>
    <lineage>
        <taxon>Archaea</taxon>
        <taxon>Methanobacteriati</taxon>
        <taxon>Methanobacteriota</taxon>
        <taxon>Stenosarchaea group</taxon>
        <taxon>Halobacteria</taxon>
        <taxon>Halobacteriales</taxon>
        <taxon>Haloferacaceae</taxon>
        <taxon>Salinigranum</taxon>
    </lineage>
</organism>
<dbReference type="AlphaFoldDB" id="A0A2I8VMZ3"/>
<evidence type="ECO:0000313" key="2">
    <source>
        <dbReference type="Proteomes" id="UP000236584"/>
    </source>
</evidence>
<dbReference type="OrthoDB" id="325206at2157"/>
<sequence length="173" mass="18792">MDERGQTDVGGGEDHPLAGIVDRWEAVLDDMEATATEYRDSGWDAVELHPGDVTPLPPARGGEAVDDDRVGLDVLVPDNEFEAVESAAADATFDSYEAYRAQAGSVVFAVVAVEASDAGLAVLVPLYYRTADAQEMARRARERDSLDLFVRPLADDRRVVFTQEAPELILPEN</sequence>
<accession>A0A2I8VMZ3</accession>
<dbReference type="EMBL" id="CP026309">
    <property type="protein sequence ID" value="AUV83293.1"/>
    <property type="molecule type" value="Genomic_DNA"/>
</dbReference>
<keyword evidence="2" id="KW-1185">Reference proteome</keyword>
<dbReference type="GeneID" id="35594015"/>
<gene>
    <name evidence="1" type="ORF">C2R22_17945</name>
</gene>
<dbReference type="KEGG" id="srub:C2R22_17945"/>
<reference evidence="1 2" key="1">
    <citation type="submission" date="2018-01" db="EMBL/GenBank/DDBJ databases">
        <title>Complete genome sequence of Salinigranum rubrum GX10T, an extremely halophilic archaeon isolated from a marine solar saltern.</title>
        <authorList>
            <person name="Han S."/>
        </authorList>
    </citation>
    <scope>NUCLEOTIDE SEQUENCE [LARGE SCALE GENOMIC DNA]</scope>
    <source>
        <strain evidence="1 2">GX10</strain>
    </source>
</reference>
<protein>
    <submittedName>
        <fullName evidence="1">Uncharacterized protein</fullName>
    </submittedName>
</protein>
<dbReference type="InterPro" id="IPR055951">
    <property type="entry name" value="DUF7529"/>
</dbReference>
<dbReference type="Proteomes" id="UP000236584">
    <property type="component" value="Chromosome"/>
</dbReference>
<evidence type="ECO:0000313" key="1">
    <source>
        <dbReference type="EMBL" id="AUV83293.1"/>
    </source>
</evidence>
<dbReference type="Pfam" id="PF24373">
    <property type="entry name" value="DUF7529"/>
    <property type="match status" value="1"/>
</dbReference>
<name>A0A2I8VMZ3_9EURY</name>